<dbReference type="PATRIC" id="fig|1293439.3.peg.3034"/>
<dbReference type="AlphaFoldDB" id="A0A0F5Q4K1"/>
<reference evidence="5 6" key="1">
    <citation type="submission" date="2015-03" db="EMBL/GenBank/DDBJ databases">
        <authorList>
            <person name="Lepp D."/>
            <person name="Hassan Y.I."/>
            <person name="Li X.-Z."/>
            <person name="Zhou T."/>
        </authorList>
    </citation>
    <scope>NUCLEOTIDE SEQUENCE [LARGE SCALE GENOMIC DNA]</scope>
    <source>
        <strain evidence="5 6">E84</strain>
    </source>
</reference>
<dbReference type="InterPro" id="IPR029787">
    <property type="entry name" value="Nucleotide_cyclase"/>
</dbReference>
<feature type="transmembrane region" description="Helical" evidence="3">
    <location>
        <begin position="96"/>
        <end position="115"/>
    </location>
</feature>
<comment type="catalytic activity">
    <reaction evidence="2">
        <text>2 GTP = 3',3'-c-di-GMP + 2 diphosphate</text>
        <dbReference type="Rhea" id="RHEA:24898"/>
        <dbReference type="ChEBI" id="CHEBI:33019"/>
        <dbReference type="ChEBI" id="CHEBI:37565"/>
        <dbReference type="ChEBI" id="CHEBI:58805"/>
        <dbReference type="EC" id="2.7.7.65"/>
    </reaction>
</comment>
<feature type="transmembrane region" description="Helical" evidence="3">
    <location>
        <begin position="64"/>
        <end position="84"/>
    </location>
</feature>
<dbReference type="PANTHER" id="PTHR45138">
    <property type="entry name" value="REGULATORY COMPONENTS OF SENSORY TRANSDUCTION SYSTEM"/>
    <property type="match status" value="1"/>
</dbReference>
<dbReference type="Pfam" id="PF00990">
    <property type="entry name" value="GGDEF"/>
    <property type="match status" value="1"/>
</dbReference>
<feature type="transmembrane region" description="Helical" evidence="3">
    <location>
        <begin position="37"/>
        <end position="58"/>
    </location>
</feature>
<dbReference type="SUPFAM" id="SSF55073">
    <property type="entry name" value="Nucleotide cyclase"/>
    <property type="match status" value="1"/>
</dbReference>
<dbReference type="Gene3D" id="3.30.70.270">
    <property type="match status" value="1"/>
</dbReference>
<dbReference type="EMBL" id="LANJ01000044">
    <property type="protein sequence ID" value="KKC35858.1"/>
    <property type="molecule type" value="Genomic_DNA"/>
</dbReference>
<sequence>MDDTLPRIALNLIGPGLIAVLGLGFLWAWLLERKRHYLLALTAACLLFGVGIASQVLAVPRDNGYNSFVSNIFYTSAVLAVGWGLLRRSGRTPNPLIGLAILLLSSGMIWFFYYVDPNLSARVYVQNFGFGAILLLTAINLRELAMGRLVDRVLFWALLVFSVHFFPRTILTVTPSTMVDGRAFGASLFWQVMQLSLAVLGAALVLSMLMAALSDIIEDMRSERDTDVLTGLRNRRSFDDDMRALPIRAGAPLPTLILCDLDYFKQVNDQHGHGVGDAVLRDFGTLLTANMRGADKVYRIGGEEFATIVPGDVSDARRLVERLQGALTDANFPLPDDMPITASFGGATRLEREGFQAWFDRADAALYASKQQGRDRAVFAEDQATKTKTQDDDDHPGLIVARA</sequence>
<dbReference type="InterPro" id="IPR050469">
    <property type="entry name" value="Diguanylate_Cyclase"/>
</dbReference>
<feature type="domain" description="GGDEF" evidence="4">
    <location>
        <begin position="252"/>
        <end position="382"/>
    </location>
</feature>
<dbReference type="STRING" id="1293439.WH87_14895"/>
<feature type="transmembrane region" description="Helical" evidence="3">
    <location>
        <begin position="12"/>
        <end position="30"/>
    </location>
</feature>
<evidence type="ECO:0000313" key="6">
    <source>
        <dbReference type="Proteomes" id="UP000033411"/>
    </source>
</evidence>
<protein>
    <recommendedName>
        <fullName evidence="1">diguanylate cyclase</fullName>
        <ecNumber evidence="1">2.7.7.65</ecNumber>
    </recommendedName>
</protein>
<dbReference type="RefSeq" id="WP_046140782.1">
    <property type="nucleotide sequence ID" value="NZ_LANJ01000044.1"/>
</dbReference>
<keyword evidence="3" id="KW-0812">Transmembrane</keyword>
<evidence type="ECO:0000256" key="1">
    <source>
        <dbReference type="ARBA" id="ARBA00012528"/>
    </source>
</evidence>
<dbReference type="GO" id="GO:1902201">
    <property type="term" value="P:negative regulation of bacterial-type flagellum-dependent cell motility"/>
    <property type="evidence" value="ECO:0007669"/>
    <property type="project" value="TreeGrafter"/>
</dbReference>
<dbReference type="SMART" id="SM00267">
    <property type="entry name" value="GGDEF"/>
    <property type="match status" value="1"/>
</dbReference>
<feature type="transmembrane region" description="Helical" evidence="3">
    <location>
        <begin position="121"/>
        <end position="141"/>
    </location>
</feature>
<dbReference type="CDD" id="cd01949">
    <property type="entry name" value="GGDEF"/>
    <property type="match status" value="1"/>
</dbReference>
<dbReference type="GO" id="GO:0005886">
    <property type="term" value="C:plasma membrane"/>
    <property type="evidence" value="ECO:0007669"/>
    <property type="project" value="TreeGrafter"/>
</dbReference>
<dbReference type="GO" id="GO:0052621">
    <property type="term" value="F:diguanylate cyclase activity"/>
    <property type="evidence" value="ECO:0007669"/>
    <property type="project" value="UniProtKB-EC"/>
</dbReference>
<dbReference type="EC" id="2.7.7.65" evidence="1"/>
<gene>
    <name evidence="5" type="ORF">WH87_14895</name>
</gene>
<evidence type="ECO:0000256" key="2">
    <source>
        <dbReference type="ARBA" id="ARBA00034247"/>
    </source>
</evidence>
<dbReference type="NCBIfam" id="TIGR00254">
    <property type="entry name" value="GGDEF"/>
    <property type="match status" value="1"/>
</dbReference>
<organism evidence="5 6">
    <name type="scientific">Devosia epidermidihirudinis</name>
    <dbReference type="NCBI Taxonomy" id="1293439"/>
    <lineage>
        <taxon>Bacteria</taxon>
        <taxon>Pseudomonadati</taxon>
        <taxon>Pseudomonadota</taxon>
        <taxon>Alphaproteobacteria</taxon>
        <taxon>Hyphomicrobiales</taxon>
        <taxon>Devosiaceae</taxon>
        <taxon>Devosia</taxon>
    </lineage>
</organism>
<dbReference type="GO" id="GO:0043709">
    <property type="term" value="P:cell adhesion involved in single-species biofilm formation"/>
    <property type="evidence" value="ECO:0007669"/>
    <property type="project" value="TreeGrafter"/>
</dbReference>
<proteinExistence type="predicted"/>
<dbReference type="OrthoDB" id="9812260at2"/>
<keyword evidence="3" id="KW-1133">Transmembrane helix</keyword>
<accession>A0A0F5Q4K1</accession>
<evidence type="ECO:0000313" key="5">
    <source>
        <dbReference type="EMBL" id="KKC35858.1"/>
    </source>
</evidence>
<keyword evidence="6" id="KW-1185">Reference proteome</keyword>
<evidence type="ECO:0000256" key="3">
    <source>
        <dbReference type="SAM" id="Phobius"/>
    </source>
</evidence>
<dbReference type="InterPro" id="IPR043128">
    <property type="entry name" value="Rev_trsase/Diguanyl_cyclase"/>
</dbReference>
<dbReference type="PANTHER" id="PTHR45138:SF9">
    <property type="entry name" value="DIGUANYLATE CYCLASE DGCM-RELATED"/>
    <property type="match status" value="1"/>
</dbReference>
<dbReference type="Proteomes" id="UP000033411">
    <property type="component" value="Unassembled WGS sequence"/>
</dbReference>
<feature type="transmembrane region" description="Helical" evidence="3">
    <location>
        <begin position="153"/>
        <end position="171"/>
    </location>
</feature>
<dbReference type="PROSITE" id="PS50887">
    <property type="entry name" value="GGDEF"/>
    <property type="match status" value="1"/>
</dbReference>
<comment type="caution">
    <text evidence="5">The sequence shown here is derived from an EMBL/GenBank/DDBJ whole genome shotgun (WGS) entry which is preliminary data.</text>
</comment>
<feature type="transmembrane region" description="Helical" evidence="3">
    <location>
        <begin position="191"/>
        <end position="213"/>
    </location>
</feature>
<evidence type="ECO:0000259" key="4">
    <source>
        <dbReference type="PROSITE" id="PS50887"/>
    </source>
</evidence>
<keyword evidence="3" id="KW-0472">Membrane</keyword>
<name>A0A0F5Q4K1_9HYPH</name>
<dbReference type="InterPro" id="IPR000160">
    <property type="entry name" value="GGDEF_dom"/>
</dbReference>